<evidence type="ECO:0000313" key="4">
    <source>
        <dbReference type="Proteomes" id="UP001497623"/>
    </source>
</evidence>
<keyword evidence="4" id="KW-1185">Reference proteome</keyword>
<feature type="domain" description="Peptidase S1" evidence="2">
    <location>
        <begin position="198"/>
        <end position="245"/>
    </location>
</feature>
<dbReference type="PANTHER" id="PTHR24252:SF8">
    <property type="entry name" value="ACROSIN"/>
    <property type="match status" value="1"/>
</dbReference>
<dbReference type="PANTHER" id="PTHR24252">
    <property type="entry name" value="ACROSIN-RELATED"/>
    <property type="match status" value="1"/>
</dbReference>
<accession>A0AAV2RKS7</accession>
<dbReference type="InterPro" id="IPR001254">
    <property type="entry name" value="Trypsin_dom"/>
</dbReference>
<dbReference type="InterPro" id="IPR043504">
    <property type="entry name" value="Peptidase_S1_PA_chymotrypsin"/>
</dbReference>
<evidence type="ECO:0000256" key="1">
    <source>
        <dbReference type="ARBA" id="ARBA00023157"/>
    </source>
</evidence>
<dbReference type="AlphaFoldDB" id="A0AAV2RKS7"/>
<proteinExistence type="predicted"/>
<name>A0AAV2RKS7_MEGNR</name>
<protein>
    <recommendedName>
        <fullName evidence="2">Peptidase S1 domain-containing protein</fullName>
    </recommendedName>
</protein>
<dbReference type="GO" id="GO:0006508">
    <property type="term" value="P:proteolysis"/>
    <property type="evidence" value="ECO:0007669"/>
    <property type="project" value="InterPro"/>
</dbReference>
<gene>
    <name evidence="3" type="ORF">MNOR_LOCUS25256</name>
</gene>
<evidence type="ECO:0000313" key="3">
    <source>
        <dbReference type="EMBL" id="CAL4125624.1"/>
    </source>
</evidence>
<dbReference type="InterPro" id="IPR018114">
    <property type="entry name" value="TRYPSIN_HIS"/>
</dbReference>
<dbReference type="Pfam" id="PF00089">
    <property type="entry name" value="Trypsin"/>
    <property type="match status" value="1"/>
</dbReference>
<dbReference type="EMBL" id="CAXKWB010023913">
    <property type="protein sequence ID" value="CAL4125624.1"/>
    <property type="molecule type" value="Genomic_DNA"/>
</dbReference>
<feature type="non-terminal residue" evidence="3">
    <location>
        <position position="245"/>
    </location>
</feature>
<comment type="caution">
    <text evidence="3">The sequence shown here is derived from an EMBL/GenBank/DDBJ whole genome shotgun (WGS) entry which is preliminary data.</text>
</comment>
<dbReference type="SUPFAM" id="SSF50494">
    <property type="entry name" value="Trypsin-like serine proteases"/>
    <property type="match status" value="1"/>
</dbReference>
<sequence>MARPGNISPNIIHKLVINFIETYGEGLDPWLDAQFIQTGVGGRGRLRWANDNTPVAPELLHPDWTGKPDDCLYQISNINDRRINPDTPYGGVPCSWSGRVLCQAPTTPAPTTPAPTTPAPTTPTTKVDQDWCVHINLNSCASVLRDCPRRCSGKATTAAPGPVTNVQNPTAVAIQPSTTTVSCGQSSQTRSFDVDERISNGNPALSGIYPWMVHLSFFSDFHKKNLHCGGSLVSKRWVLTAAHCF</sequence>
<evidence type="ECO:0000259" key="2">
    <source>
        <dbReference type="Pfam" id="PF00089"/>
    </source>
</evidence>
<dbReference type="PROSITE" id="PS00134">
    <property type="entry name" value="TRYPSIN_HIS"/>
    <property type="match status" value="1"/>
</dbReference>
<dbReference type="Gene3D" id="2.40.10.10">
    <property type="entry name" value="Trypsin-like serine proteases"/>
    <property type="match status" value="1"/>
</dbReference>
<keyword evidence="1" id="KW-1015">Disulfide bond</keyword>
<dbReference type="Proteomes" id="UP001497623">
    <property type="component" value="Unassembled WGS sequence"/>
</dbReference>
<dbReference type="GO" id="GO:0004252">
    <property type="term" value="F:serine-type endopeptidase activity"/>
    <property type="evidence" value="ECO:0007669"/>
    <property type="project" value="InterPro"/>
</dbReference>
<dbReference type="InterPro" id="IPR009003">
    <property type="entry name" value="Peptidase_S1_PA"/>
</dbReference>
<organism evidence="3 4">
    <name type="scientific">Meganyctiphanes norvegica</name>
    <name type="common">Northern krill</name>
    <name type="synonym">Thysanopoda norvegica</name>
    <dbReference type="NCBI Taxonomy" id="48144"/>
    <lineage>
        <taxon>Eukaryota</taxon>
        <taxon>Metazoa</taxon>
        <taxon>Ecdysozoa</taxon>
        <taxon>Arthropoda</taxon>
        <taxon>Crustacea</taxon>
        <taxon>Multicrustacea</taxon>
        <taxon>Malacostraca</taxon>
        <taxon>Eumalacostraca</taxon>
        <taxon>Eucarida</taxon>
        <taxon>Euphausiacea</taxon>
        <taxon>Euphausiidae</taxon>
        <taxon>Meganyctiphanes</taxon>
    </lineage>
</organism>
<reference evidence="3 4" key="1">
    <citation type="submission" date="2024-05" db="EMBL/GenBank/DDBJ databases">
        <authorList>
            <person name="Wallberg A."/>
        </authorList>
    </citation>
    <scope>NUCLEOTIDE SEQUENCE [LARGE SCALE GENOMIC DNA]</scope>
</reference>